<dbReference type="Pfam" id="PF01793">
    <property type="entry name" value="Glyco_transf_15"/>
    <property type="match status" value="1"/>
</dbReference>
<evidence type="ECO:0000313" key="6">
    <source>
        <dbReference type="Proteomes" id="UP001151518"/>
    </source>
</evidence>
<dbReference type="EMBL" id="JANBTW010000005">
    <property type="protein sequence ID" value="KAJ2680405.1"/>
    <property type="molecule type" value="Genomic_DNA"/>
</dbReference>
<proteinExistence type="inferred from homology"/>
<accession>A0A9W8GC54</accession>
<dbReference type="SUPFAM" id="SSF53448">
    <property type="entry name" value="Nucleotide-diphospho-sugar transferases"/>
    <property type="match status" value="1"/>
</dbReference>
<dbReference type="Proteomes" id="UP001151518">
    <property type="component" value="Unassembled WGS sequence"/>
</dbReference>
<dbReference type="GO" id="GO:0016020">
    <property type="term" value="C:membrane"/>
    <property type="evidence" value="ECO:0007669"/>
    <property type="project" value="InterPro"/>
</dbReference>
<reference evidence="5" key="1">
    <citation type="submission" date="2022-07" db="EMBL/GenBank/DDBJ databases">
        <title>Phylogenomic reconstructions and comparative analyses of Kickxellomycotina fungi.</title>
        <authorList>
            <person name="Reynolds N.K."/>
            <person name="Stajich J.E."/>
            <person name="Barry K."/>
            <person name="Grigoriev I.V."/>
            <person name="Crous P."/>
            <person name="Smith M.E."/>
        </authorList>
    </citation>
    <scope>NUCLEOTIDE SEQUENCE</scope>
    <source>
        <strain evidence="5">NRRL 3115</strain>
    </source>
</reference>
<evidence type="ECO:0008006" key="7">
    <source>
        <dbReference type="Google" id="ProtNLM"/>
    </source>
</evidence>
<feature type="active site" description="Nucleophile" evidence="3">
    <location>
        <position position="263"/>
    </location>
</feature>
<dbReference type="PIRSF" id="PIRSF018153">
    <property type="entry name" value="Glyco_trans_15"/>
    <property type="match status" value="1"/>
</dbReference>
<evidence type="ECO:0000313" key="5">
    <source>
        <dbReference type="EMBL" id="KAJ2680405.1"/>
    </source>
</evidence>
<dbReference type="GO" id="GO:0000032">
    <property type="term" value="P:cell wall mannoprotein biosynthetic process"/>
    <property type="evidence" value="ECO:0007669"/>
    <property type="project" value="TreeGrafter"/>
</dbReference>
<keyword evidence="4" id="KW-0732">Signal</keyword>
<dbReference type="PANTHER" id="PTHR31121">
    <property type="entry name" value="ALPHA-1,2 MANNOSYLTRANSFERASE KTR1"/>
    <property type="match status" value="1"/>
</dbReference>
<dbReference type="Gene3D" id="3.90.550.10">
    <property type="entry name" value="Spore Coat Polysaccharide Biosynthesis Protein SpsA, Chain A"/>
    <property type="match status" value="1"/>
</dbReference>
<evidence type="ECO:0000256" key="2">
    <source>
        <dbReference type="ARBA" id="ARBA00022679"/>
    </source>
</evidence>
<dbReference type="PANTHER" id="PTHR31121:SF6">
    <property type="entry name" value="ALPHA-1,2 MANNOSYLTRANSFERASE KTR1"/>
    <property type="match status" value="1"/>
</dbReference>
<evidence type="ECO:0000256" key="1">
    <source>
        <dbReference type="ARBA" id="ARBA00007677"/>
    </source>
</evidence>
<dbReference type="AlphaFoldDB" id="A0A9W8GC54"/>
<dbReference type="InterPro" id="IPR029044">
    <property type="entry name" value="Nucleotide-diphossugar_trans"/>
</dbReference>
<dbReference type="InterPro" id="IPR002685">
    <property type="entry name" value="Glyco_trans_15"/>
</dbReference>
<organism evidence="5 6">
    <name type="scientific">Coemansia spiralis</name>
    <dbReference type="NCBI Taxonomy" id="417178"/>
    <lineage>
        <taxon>Eukaryota</taxon>
        <taxon>Fungi</taxon>
        <taxon>Fungi incertae sedis</taxon>
        <taxon>Zoopagomycota</taxon>
        <taxon>Kickxellomycotina</taxon>
        <taxon>Kickxellomycetes</taxon>
        <taxon>Kickxellales</taxon>
        <taxon>Kickxellaceae</taxon>
        <taxon>Coemansia</taxon>
    </lineage>
</organism>
<comment type="similarity">
    <text evidence="1">Belongs to the glycosyltransferase 15 family.</text>
</comment>
<feature type="signal peptide" evidence="4">
    <location>
        <begin position="1"/>
        <end position="17"/>
    </location>
</feature>
<evidence type="ECO:0000256" key="3">
    <source>
        <dbReference type="PIRSR" id="PIRSR018153-1"/>
    </source>
</evidence>
<evidence type="ECO:0000256" key="4">
    <source>
        <dbReference type="SAM" id="SignalP"/>
    </source>
</evidence>
<sequence>MERRFIILNLLVGLLLAITMRRATNTNVVREVRTQTLIDGVDATYYQPDRARPVRAAFVVLVRNSELLGMKRAMRQIEDRFNTKFNYPYVFLNDVPFTENFKAETTAMTKANVTYGVIPHEHWSYPSWINTTYASECRQNMHKQGVFYALSESYRHMCRFNSGFFFRHPLLENIDYYWRIEPDVEYSCDINYDPFLYMHRHGIKYGYTIALHEYTETIPTLWATVKNFIAAHPEFVLHGNGYKWLSNDGGETYNGCHFWSNFEIGSLSLFRSPEYMKYFDYLDKAGGFFYERWGDAPVHSIAAALLLKKEEVHWFKDIGYYHNPWLNCPLDKESRLRCHCDPEKSAVHHYWASCTKEWPELPGNGSLASNSTDGK</sequence>
<dbReference type="GO" id="GO:0005794">
    <property type="term" value="C:Golgi apparatus"/>
    <property type="evidence" value="ECO:0007669"/>
    <property type="project" value="TreeGrafter"/>
</dbReference>
<keyword evidence="2" id="KW-0808">Transferase</keyword>
<dbReference type="GO" id="GO:0000026">
    <property type="term" value="F:alpha-1,2-mannosyltransferase activity"/>
    <property type="evidence" value="ECO:0007669"/>
    <property type="project" value="TreeGrafter"/>
</dbReference>
<dbReference type="FunFam" id="3.90.550.10:FF:000051">
    <property type="entry name" value="Alpha-1,2-mannosyltransferase (Ktr4)"/>
    <property type="match status" value="1"/>
</dbReference>
<feature type="chain" id="PRO_5040805413" description="Alpha-1,2-mannosyltransferase" evidence="4">
    <location>
        <begin position="18"/>
        <end position="375"/>
    </location>
</feature>
<dbReference type="GO" id="GO:0006487">
    <property type="term" value="P:protein N-linked glycosylation"/>
    <property type="evidence" value="ECO:0007669"/>
    <property type="project" value="TreeGrafter"/>
</dbReference>
<name>A0A9W8GC54_9FUNG</name>
<comment type="caution">
    <text evidence="5">The sequence shown here is derived from an EMBL/GenBank/DDBJ whole genome shotgun (WGS) entry which is preliminary data.</text>
</comment>
<protein>
    <recommendedName>
        <fullName evidence="7">Alpha-1,2-mannosyltransferase</fullName>
    </recommendedName>
</protein>
<dbReference type="OrthoDB" id="439943at2759"/>
<gene>
    <name evidence="5" type="ORF">GGI25_000697</name>
</gene>